<dbReference type="Proteomes" id="UP000684084">
    <property type="component" value="Unassembled WGS sequence"/>
</dbReference>
<reference evidence="1" key="1">
    <citation type="submission" date="2020-05" db="EMBL/GenBank/DDBJ databases">
        <authorList>
            <person name="Rincon C."/>
            <person name="Sanders R I."/>
            <person name="Robbins C."/>
            <person name="Chaturvedi A."/>
        </authorList>
    </citation>
    <scope>NUCLEOTIDE SEQUENCE</scope>
    <source>
        <strain evidence="1">CHB12</strain>
    </source>
</reference>
<evidence type="ECO:0000313" key="1">
    <source>
        <dbReference type="EMBL" id="CAB5389541.1"/>
    </source>
</evidence>
<dbReference type="OrthoDB" id="2331694at2759"/>
<sequence length="72" mass="8746">MIMLKNVLRIKITRSIQYYTRRYLELRNLGSQFRAFEFMDVERQTLALQVVPLPEFTRNRIPQQDKSKKKIS</sequence>
<proteinExistence type="predicted"/>
<dbReference type="EMBL" id="CAGKOT010000065">
    <property type="protein sequence ID" value="CAB5389541.1"/>
    <property type="molecule type" value="Genomic_DNA"/>
</dbReference>
<comment type="caution">
    <text evidence="1">The sequence shown here is derived from an EMBL/GenBank/DDBJ whole genome shotgun (WGS) entry which is preliminary data.</text>
</comment>
<dbReference type="AlphaFoldDB" id="A0A916EHV6"/>
<protein>
    <submittedName>
        <fullName evidence="1">Uncharacterized protein</fullName>
    </submittedName>
</protein>
<evidence type="ECO:0000313" key="2">
    <source>
        <dbReference type="Proteomes" id="UP000684084"/>
    </source>
</evidence>
<organism evidence="1 2">
    <name type="scientific">Rhizophagus irregularis</name>
    <dbReference type="NCBI Taxonomy" id="588596"/>
    <lineage>
        <taxon>Eukaryota</taxon>
        <taxon>Fungi</taxon>
        <taxon>Fungi incertae sedis</taxon>
        <taxon>Mucoromycota</taxon>
        <taxon>Glomeromycotina</taxon>
        <taxon>Glomeromycetes</taxon>
        <taxon>Glomerales</taxon>
        <taxon>Glomeraceae</taxon>
        <taxon>Rhizophagus</taxon>
    </lineage>
</organism>
<gene>
    <name evidence="1" type="ORF">CHRIB12_LOCUS21106</name>
</gene>
<accession>A0A916EHV6</accession>
<name>A0A916EHV6_9GLOM</name>